<protein>
    <submittedName>
        <fullName evidence="7">Hydrogenase</fullName>
    </submittedName>
</protein>
<comment type="caution">
    <text evidence="7">The sequence shown here is derived from an EMBL/GenBank/DDBJ whole genome shotgun (WGS) entry which is preliminary data.</text>
</comment>
<evidence type="ECO:0000256" key="2">
    <source>
        <dbReference type="ARBA" id="ARBA00023004"/>
    </source>
</evidence>
<keyword evidence="3" id="KW-0411">Iron-sulfur</keyword>
<dbReference type="SUPFAM" id="SSF54862">
    <property type="entry name" value="4Fe-4S ferredoxins"/>
    <property type="match status" value="1"/>
</dbReference>
<dbReference type="EMBL" id="NPDY01000006">
    <property type="protein sequence ID" value="PJZ69917.1"/>
    <property type="molecule type" value="Genomic_DNA"/>
</dbReference>
<evidence type="ECO:0000256" key="4">
    <source>
        <dbReference type="SAM" id="MobiDB-lite"/>
    </source>
</evidence>
<feature type="domain" description="4Fe-4S ferredoxin-type" evidence="5">
    <location>
        <begin position="96"/>
        <end position="126"/>
    </location>
</feature>
<reference evidence="8 9" key="1">
    <citation type="submission" date="2017-07" db="EMBL/GenBank/DDBJ databases">
        <title>Leptospira spp. isolated from tropical soils.</title>
        <authorList>
            <person name="Thibeaux R."/>
            <person name="Iraola G."/>
            <person name="Ferres I."/>
            <person name="Bierque E."/>
            <person name="Girault D."/>
            <person name="Soupe-Gilbert M.-E."/>
            <person name="Picardeau M."/>
            <person name="Goarant C."/>
        </authorList>
    </citation>
    <scope>NUCLEOTIDE SEQUENCE [LARGE SCALE GENOMIC DNA]</scope>
    <source>
        <strain evidence="7 9">FH1-B-B1</strain>
        <strain evidence="6 8">FH1-B-C1</strain>
    </source>
</reference>
<feature type="domain" description="4Fe-4S ferredoxin-type" evidence="5">
    <location>
        <begin position="133"/>
        <end position="164"/>
    </location>
</feature>
<accession>A0A2M9ZKU6</accession>
<evidence type="ECO:0000313" key="9">
    <source>
        <dbReference type="Proteomes" id="UP000231990"/>
    </source>
</evidence>
<dbReference type="EMBL" id="NPDZ01000008">
    <property type="protein sequence ID" value="PJZ72675.1"/>
    <property type="molecule type" value="Genomic_DNA"/>
</dbReference>
<dbReference type="InterPro" id="IPR017900">
    <property type="entry name" value="4Fe4S_Fe_S_CS"/>
</dbReference>
<proteinExistence type="predicted"/>
<evidence type="ECO:0000256" key="1">
    <source>
        <dbReference type="ARBA" id="ARBA00022723"/>
    </source>
</evidence>
<feature type="region of interest" description="Disordered" evidence="4">
    <location>
        <begin position="33"/>
        <end position="80"/>
    </location>
</feature>
<feature type="domain" description="4Fe-4S ferredoxin-type" evidence="5">
    <location>
        <begin position="208"/>
        <end position="236"/>
    </location>
</feature>
<evidence type="ECO:0000259" key="5">
    <source>
        <dbReference type="PROSITE" id="PS51379"/>
    </source>
</evidence>
<evidence type="ECO:0000256" key="3">
    <source>
        <dbReference type="ARBA" id="ARBA00023014"/>
    </source>
</evidence>
<evidence type="ECO:0000313" key="6">
    <source>
        <dbReference type="EMBL" id="PJZ69917.1"/>
    </source>
</evidence>
<dbReference type="RefSeq" id="WP_100713585.1">
    <property type="nucleotide sequence ID" value="NZ_NPDY01000006.1"/>
</dbReference>
<feature type="compositionally biased region" description="Basic and acidic residues" evidence="4">
    <location>
        <begin position="33"/>
        <end position="52"/>
    </location>
</feature>
<dbReference type="GO" id="GO:0051536">
    <property type="term" value="F:iron-sulfur cluster binding"/>
    <property type="evidence" value="ECO:0007669"/>
    <property type="project" value="UniProtKB-KW"/>
</dbReference>
<dbReference type="PROSITE" id="PS00198">
    <property type="entry name" value="4FE4S_FER_1"/>
    <property type="match status" value="2"/>
</dbReference>
<dbReference type="Pfam" id="PF00037">
    <property type="entry name" value="Fer4"/>
    <property type="match status" value="1"/>
</dbReference>
<keyword evidence="8" id="KW-1185">Reference proteome</keyword>
<dbReference type="OrthoDB" id="9796486at2"/>
<evidence type="ECO:0000313" key="8">
    <source>
        <dbReference type="Proteomes" id="UP000231962"/>
    </source>
</evidence>
<evidence type="ECO:0000313" key="7">
    <source>
        <dbReference type="EMBL" id="PJZ72675.1"/>
    </source>
</evidence>
<name>A0A2M9ZKU6_9LEPT</name>
<dbReference type="InterPro" id="IPR017896">
    <property type="entry name" value="4Fe4S_Fe-S-bd"/>
</dbReference>
<sequence length="236" mass="26220">MNRKDFFRKSLSKAFSVIEEGAEEVVETWKEVAEPKKAKAEQDSNLAKEKNPRTGKKTQKGLTPSEKKAAFPAQYKPNKKKPFSFRNLQFPPGADPSGKRFLSKCTGCGDCIYSCPYSVLFPISDETTGKSTPRMDVNLNACMLCKDFPCIHACKEDALKPYTAKTSPNFGQAKSLFEHCINYRTEEKTCEACQLACPIPNVVNFRKNKPTFSADCTGCGQCVQACPTFPKAIIVK</sequence>
<dbReference type="GO" id="GO:0046872">
    <property type="term" value="F:metal ion binding"/>
    <property type="evidence" value="ECO:0007669"/>
    <property type="project" value="UniProtKB-KW"/>
</dbReference>
<dbReference type="Gene3D" id="3.30.70.20">
    <property type="match status" value="2"/>
</dbReference>
<organism evidence="7 9">
    <name type="scientific">Leptospira perolatii</name>
    <dbReference type="NCBI Taxonomy" id="2023191"/>
    <lineage>
        <taxon>Bacteria</taxon>
        <taxon>Pseudomonadati</taxon>
        <taxon>Spirochaetota</taxon>
        <taxon>Spirochaetia</taxon>
        <taxon>Leptospirales</taxon>
        <taxon>Leptospiraceae</taxon>
        <taxon>Leptospira</taxon>
    </lineage>
</organism>
<dbReference type="Proteomes" id="UP000231990">
    <property type="component" value="Unassembled WGS sequence"/>
</dbReference>
<keyword evidence="1" id="KW-0479">Metal-binding</keyword>
<dbReference type="Proteomes" id="UP000231962">
    <property type="component" value="Unassembled WGS sequence"/>
</dbReference>
<dbReference type="PROSITE" id="PS51379">
    <property type="entry name" value="4FE4S_FER_2"/>
    <property type="match status" value="3"/>
</dbReference>
<dbReference type="AlphaFoldDB" id="A0A2M9ZKU6"/>
<gene>
    <name evidence="6" type="ORF">CH360_08395</name>
    <name evidence="7" type="ORF">CH373_13290</name>
</gene>
<dbReference type="Pfam" id="PF12838">
    <property type="entry name" value="Fer4_7"/>
    <property type="match status" value="1"/>
</dbReference>
<keyword evidence="2" id="KW-0408">Iron</keyword>